<dbReference type="GO" id="GO:0005524">
    <property type="term" value="F:ATP binding"/>
    <property type="evidence" value="ECO:0007669"/>
    <property type="project" value="UniProtKB-KW"/>
</dbReference>
<name>A0ABS1GF38_9AQUI</name>
<keyword evidence="2" id="KW-1185">Reference proteome</keyword>
<accession>A0ABS1GF38</accession>
<organism evidence="1 2">
    <name type="scientific">Persephonella atlantica</name>
    <dbReference type="NCBI Taxonomy" id="2699429"/>
    <lineage>
        <taxon>Bacteria</taxon>
        <taxon>Pseudomonadati</taxon>
        <taxon>Aquificota</taxon>
        <taxon>Aquificia</taxon>
        <taxon>Aquificales</taxon>
        <taxon>Hydrogenothermaceae</taxon>
        <taxon>Persephonella</taxon>
    </lineage>
</organism>
<reference evidence="1 2" key="1">
    <citation type="journal article" date="2021" name="Syst. Appl. Microbiol.">
        <title>Persephonella atlantica sp. nov.: How to adapt to physico-chemical gradients in high temperature hydrothermal habitats.</title>
        <authorList>
            <person name="Francois D.X."/>
            <person name="Godfroy A."/>
            <person name="Mathien C."/>
            <person name="Aube J."/>
            <person name="Cathalot C."/>
            <person name="Lesongeur F."/>
            <person name="L'Haridon S."/>
            <person name="Philippon X."/>
            <person name="Roussel E.G."/>
        </authorList>
    </citation>
    <scope>NUCLEOTIDE SEQUENCE [LARGE SCALE GENOMIC DNA]</scope>
    <source>
        <strain evidence="1 2">MO1340</strain>
    </source>
</reference>
<evidence type="ECO:0000313" key="1">
    <source>
        <dbReference type="EMBL" id="MBK3331544.1"/>
    </source>
</evidence>
<dbReference type="Gene3D" id="3.40.50.300">
    <property type="entry name" value="P-loop containing nucleotide triphosphate hydrolases"/>
    <property type="match status" value="1"/>
</dbReference>
<comment type="caution">
    <text evidence="1">The sequence shown here is derived from an EMBL/GenBank/DDBJ whole genome shotgun (WGS) entry which is preliminary data.</text>
</comment>
<dbReference type="Proteomes" id="UP000772812">
    <property type="component" value="Unassembled WGS sequence"/>
</dbReference>
<dbReference type="InterPro" id="IPR027417">
    <property type="entry name" value="P-loop_NTPase"/>
</dbReference>
<proteinExistence type="predicted"/>
<evidence type="ECO:0000313" key="2">
    <source>
        <dbReference type="Proteomes" id="UP000772812"/>
    </source>
</evidence>
<dbReference type="Pfam" id="PF13671">
    <property type="entry name" value="AAA_33"/>
    <property type="match status" value="1"/>
</dbReference>
<gene>
    <name evidence="1" type="ORF">GWK41_00515</name>
</gene>
<dbReference type="RefSeq" id="WP_200672963.1">
    <property type="nucleotide sequence ID" value="NZ_JAACYA010000001.1"/>
</dbReference>
<sequence>MKVLKNILSNNRDRKILIMPVGISGSGKTTLYRQLSEHLDMEYVSFDQIRTEIYKKITGKENLKKEDYREIYRVVDDKKHKILKKAKEKVKNTNKNIIYIDNTNLRRKSRSKFLNLTPDFLKIGVFFIPNLKLCINRQFLSERDKYVPPKVILQQYEMLEQPFLTEFDIIVKKRVTDEKSCCHNRSIKGFRESSF</sequence>
<keyword evidence="1" id="KW-0067">ATP-binding</keyword>
<protein>
    <submittedName>
        <fullName evidence="1">ATP-binding protein</fullName>
    </submittedName>
</protein>
<dbReference type="SUPFAM" id="SSF52540">
    <property type="entry name" value="P-loop containing nucleoside triphosphate hydrolases"/>
    <property type="match status" value="1"/>
</dbReference>
<dbReference type="EMBL" id="JAACYA010000001">
    <property type="protein sequence ID" value="MBK3331544.1"/>
    <property type="molecule type" value="Genomic_DNA"/>
</dbReference>
<keyword evidence="1" id="KW-0547">Nucleotide-binding</keyword>